<organism evidence="11 12">
    <name type="scientific">Gossypium barbadense</name>
    <name type="common">Sea Island cotton</name>
    <name type="synonym">Hibiscus barbadensis</name>
    <dbReference type="NCBI Taxonomy" id="3634"/>
    <lineage>
        <taxon>Eukaryota</taxon>
        <taxon>Viridiplantae</taxon>
        <taxon>Streptophyta</taxon>
        <taxon>Embryophyta</taxon>
        <taxon>Tracheophyta</taxon>
        <taxon>Spermatophyta</taxon>
        <taxon>Magnoliopsida</taxon>
        <taxon>eudicotyledons</taxon>
        <taxon>Gunneridae</taxon>
        <taxon>Pentapetalae</taxon>
        <taxon>rosids</taxon>
        <taxon>malvids</taxon>
        <taxon>Malvales</taxon>
        <taxon>Malvaceae</taxon>
        <taxon>Malvoideae</taxon>
        <taxon>Gossypium</taxon>
    </lineage>
</organism>
<dbReference type="GO" id="GO:0003700">
    <property type="term" value="F:DNA-binding transcription factor activity"/>
    <property type="evidence" value="ECO:0007669"/>
    <property type="project" value="InterPro"/>
</dbReference>
<dbReference type="PRINTS" id="PR00367">
    <property type="entry name" value="ETHRSPELEMNT"/>
</dbReference>
<evidence type="ECO:0000313" key="12">
    <source>
        <dbReference type="Proteomes" id="UP000239757"/>
    </source>
</evidence>
<evidence type="ECO:0000256" key="5">
    <source>
        <dbReference type="ARBA" id="ARBA00023159"/>
    </source>
</evidence>
<keyword evidence="4" id="KW-0238">DNA-binding</keyword>
<feature type="compositionally biased region" description="Polar residues" evidence="9">
    <location>
        <begin position="419"/>
        <end position="430"/>
    </location>
</feature>
<dbReference type="Pfam" id="PF00847">
    <property type="entry name" value="AP2"/>
    <property type="match status" value="2"/>
</dbReference>
<evidence type="ECO:0000256" key="3">
    <source>
        <dbReference type="ARBA" id="ARBA00023015"/>
    </source>
</evidence>
<dbReference type="PROSITE" id="PS51032">
    <property type="entry name" value="AP2_ERF"/>
    <property type="match status" value="2"/>
</dbReference>
<keyword evidence="3" id="KW-0805">Transcription regulation</keyword>
<dbReference type="SMART" id="SM00380">
    <property type="entry name" value="AP2"/>
    <property type="match status" value="2"/>
</dbReference>
<dbReference type="Gene3D" id="3.30.730.10">
    <property type="entry name" value="AP2/ERF domain"/>
    <property type="match status" value="2"/>
</dbReference>
<dbReference type="InterPro" id="IPR001471">
    <property type="entry name" value="AP2/ERF_dom"/>
</dbReference>
<feature type="compositionally biased region" description="Polar residues" evidence="9">
    <location>
        <begin position="180"/>
        <end position="197"/>
    </location>
</feature>
<evidence type="ECO:0000256" key="9">
    <source>
        <dbReference type="SAM" id="MobiDB-lite"/>
    </source>
</evidence>
<dbReference type="SUPFAM" id="SSF54171">
    <property type="entry name" value="DNA-binding domain"/>
    <property type="match status" value="2"/>
</dbReference>
<feature type="domain" description="AP2/ERF" evidence="10">
    <location>
        <begin position="352"/>
        <end position="409"/>
    </location>
</feature>
<dbReference type="PANTHER" id="PTHR31194:SF140">
    <property type="entry name" value="ETHYLENE-RESPONSIVE TRANSCRIPTION FACTOR CRF2"/>
    <property type="match status" value="1"/>
</dbReference>
<dbReference type="GO" id="GO:0009873">
    <property type="term" value="P:ethylene-activated signaling pathway"/>
    <property type="evidence" value="ECO:0007669"/>
    <property type="project" value="UniProtKB-KW"/>
</dbReference>
<dbReference type="InterPro" id="IPR036955">
    <property type="entry name" value="AP2/ERF_dom_sf"/>
</dbReference>
<dbReference type="EMBL" id="KZ664801">
    <property type="protein sequence ID" value="PPS03130.1"/>
    <property type="molecule type" value="Genomic_DNA"/>
</dbReference>
<dbReference type="Proteomes" id="UP000239757">
    <property type="component" value="Unassembled WGS sequence"/>
</dbReference>
<feature type="domain" description="AP2/ERF" evidence="10">
    <location>
        <begin position="113"/>
        <end position="170"/>
    </location>
</feature>
<evidence type="ECO:0000256" key="7">
    <source>
        <dbReference type="ARBA" id="ARBA00023242"/>
    </source>
</evidence>
<dbReference type="InterPro" id="IPR016177">
    <property type="entry name" value="DNA-bd_dom_sf"/>
</dbReference>
<feature type="region of interest" description="Disordered" evidence="9">
    <location>
        <begin position="408"/>
        <end position="430"/>
    </location>
</feature>
<evidence type="ECO:0000256" key="8">
    <source>
        <dbReference type="ARBA" id="ARBA00024343"/>
    </source>
</evidence>
<keyword evidence="7" id="KW-0539">Nucleus</keyword>
<evidence type="ECO:0000256" key="2">
    <source>
        <dbReference type="ARBA" id="ARBA00022745"/>
    </source>
</evidence>
<feature type="region of interest" description="Disordered" evidence="9">
    <location>
        <begin position="169"/>
        <end position="197"/>
    </location>
</feature>
<comment type="subcellular location">
    <subcellularLocation>
        <location evidence="1">Nucleus</location>
    </subcellularLocation>
</comment>
<sequence length="566" mass="64318">MDPCSVSLIKYTEHRNETKLLSPLVNGRVENKPEMKPRIVRISVTDADATDSSSDDEEETRMIRRRSRNRVKKFVNEITIESTNPTESRCVRKKPAAEKLKVKAAAKVPAGKKFRGVRQRPWGKWAAEIREPLRRVRLWLGTYNTAEEAAMVYDKAAIQLRGHDALTNFTTPPMKDENISQKQLSSSDYNSGEESHNSYLCSPTSVLRCPSLSIDEVDSQSFEKSRETRNRPRDKNPEKMDPCSVSLIKYTEHRNETKLLSPLVNGRVENKPEMKPRIVRISVTDADATDSSSDDEEETRMIRRRSRNRVKKFVNEITIESTNPTESRCVRKKPAAEKLKVKAAAKVPAGKKFRGVRQRPWGKWAAEIREPLRRVRLWLGTYNTAEEAAMVYDKAAIQLRGHDALTNFTTPPMKDENISQKQLSSSDYNSGEESHNSYLCSPTSVLRCPSLSIDEVDSQSFEKSRETRNRPRDVPDDSCCITGENLSDFSEHSSLFPGDIFSSVPSLFDDHTSLHEGFLKDDFGYWYLSSGGDFEFGFGTFSSWPHVDDHFQDIGDLFGSDPPLAF</sequence>
<comment type="similarity">
    <text evidence="8">Belongs to the AP2/ERF transcription factor family. ERF subfamily.</text>
</comment>
<feature type="region of interest" description="Disordered" evidence="9">
    <location>
        <begin position="44"/>
        <end position="63"/>
    </location>
</feature>
<dbReference type="AlphaFoldDB" id="A0A2P5XII6"/>
<evidence type="ECO:0000256" key="1">
    <source>
        <dbReference type="ARBA" id="ARBA00004123"/>
    </source>
</evidence>
<evidence type="ECO:0000256" key="6">
    <source>
        <dbReference type="ARBA" id="ARBA00023163"/>
    </source>
</evidence>
<gene>
    <name evidence="11" type="ORF">GOBAR_AA17533</name>
</gene>
<name>A0A2P5XII6_GOSBA</name>
<accession>A0A2P5XII6</accession>
<evidence type="ECO:0000256" key="4">
    <source>
        <dbReference type="ARBA" id="ARBA00023125"/>
    </source>
</evidence>
<dbReference type="GO" id="GO:0005634">
    <property type="term" value="C:nucleus"/>
    <property type="evidence" value="ECO:0007669"/>
    <property type="project" value="UniProtKB-SubCell"/>
</dbReference>
<reference evidence="11 12" key="1">
    <citation type="submission" date="2015-01" db="EMBL/GenBank/DDBJ databases">
        <title>Genome of allotetraploid Gossypium barbadense reveals genomic plasticity and fiber elongation in cotton evolution.</title>
        <authorList>
            <person name="Chen X."/>
            <person name="Liu X."/>
            <person name="Zhao B."/>
            <person name="Zheng H."/>
            <person name="Hu Y."/>
            <person name="Lu G."/>
            <person name="Yang C."/>
            <person name="Chen J."/>
            <person name="Shan C."/>
            <person name="Zhang L."/>
            <person name="Zhou Y."/>
            <person name="Wang L."/>
            <person name="Guo W."/>
            <person name="Bai Y."/>
            <person name="Ruan J."/>
            <person name="Shangguan X."/>
            <person name="Mao Y."/>
            <person name="Jiang J."/>
            <person name="Zhu Y."/>
            <person name="Lei J."/>
            <person name="Kang H."/>
            <person name="Chen S."/>
            <person name="He X."/>
            <person name="Wang R."/>
            <person name="Wang Y."/>
            <person name="Chen J."/>
            <person name="Wang L."/>
            <person name="Yu S."/>
            <person name="Wang B."/>
            <person name="Wei J."/>
            <person name="Song S."/>
            <person name="Lu X."/>
            <person name="Gao Z."/>
            <person name="Gu W."/>
            <person name="Deng X."/>
            <person name="Ma D."/>
            <person name="Wang S."/>
            <person name="Liang W."/>
            <person name="Fang L."/>
            <person name="Cai C."/>
            <person name="Zhu X."/>
            <person name="Zhou B."/>
            <person name="Zhang Y."/>
            <person name="Chen Z."/>
            <person name="Xu S."/>
            <person name="Zhu R."/>
            <person name="Wang S."/>
            <person name="Zhang T."/>
            <person name="Zhao G."/>
        </authorList>
    </citation>
    <scope>NUCLEOTIDE SEQUENCE [LARGE SCALE GENOMIC DNA]</scope>
    <source>
        <strain evidence="12">cv. Xinhai21</strain>
        <tissue evidence="11">Leaf</tissue>
    </source>
</reference>
<feature type="region of interest" description="Disordered" evidence="9">
    <location>
        <begin position="217"/>
        <end position="243"/>
    </location>
</feature>
<keyword evidence="6" id="KW-0804">Transcription</keyword>
<protein>
    <recommendedName>
        <fullName evidence="10">AP2/ERF domain-containing protein</fullName>
    </recommendedName>
</protein>
<feature type="region of interest" description="Disordered" evidence="9">
    <location>
        <begin position="457"/>
        <end position="477"/>
    </location>
</feature>
<feature type="region of interest" description="Disordered" evidence="9">
    <location>
        <begin position="283"/>
        <end position="302"/>
    </location>
</feature>
<keyword evidence="2" id="KW-0936">Ethylene signaling pathway</keyword>
<evidence type="ECO:0000259" key="10">
    <source>
        <dbReference type="PROSITE" id="PS51032"/>
    </source>
</evidence>
<dbReference type="InterPro" id="IPR050913">
    <property type="entry name" value="AP2/ERF_ERF"/>
</dbReference>
<dbReference type="FunFam" id="3.30.730.10:FF:000001">
    <property type="entry name" value="Ethylene-responsive transcription factor 2"/>
    <property type="match status" value="2"/>
</dbReference>
<proteinExistence type="inferred from homology"/>
<feature type="compositionally biased region" description="Basic and acidic residues" evidence="9">
    <location>
        <begin position="460"/>
        <end position="475"/>
    </location>
</feature>
<dbReference type="OrthoDB" id="777519at2759"/>
<dbReference type="PANTHER" id="PTHR31194">
    <property type="entry name" value="SHN SHINE , DNA BINDING / TRANSCRIPTION FACTOR"/>
    <property type="match status" value="1"/>
</dbReference>
<keyword evidence="5" id="KW-0010">Activator</keyword>
<feature type="compositionally biased region" description="Basic and acidic residues" evidence="9">
    <location>
        <begin position="221"/>
        <end position="241"/>
    </location>
</feature>
<dbReference type="CDD" id="cd00018">
    <property type="entry name" value="AP2"/>
    <property type="match status" value="2"/>
</dbReference>
<evidence type="ECO:0000313" key="11">
    <source>
        <dbReference type="EMBL" id="PPS03130.1"/>
    </source>
</evidence>
<dbReference type="GO" id="GO:0003677">
    <property type="term" value="F:DNA binding"/>
    <property type="evidence" value="ECO:0007669"/>
    <property type="project" value="UniProtKB-KW"/>
</dbReference>